<organism evidence="2 3">
    <name type="scientific">Microbacterium aurantiacum</name>
    <dbReference type="NCBI Taxonomy" id="162393"/>
    <lineage>
        <taxon>Bacteria</taxon>
        <taxon>Bacillati</taxon>
        <taxon>Actinomycetota</taxon>
        <taxon>Actinomycetes</taxon>
        <taxon>Micrococcales</taxon>
        <taxon>Microbacteriaceae</taxon>
        <taxon>Microbacterium</taxon>
    </lineage>
</organism>
<gene>
    <name evidence="2" type="ORF">KZC48_11560</name>
</gene>
<feature type="transmembrane region" description="Helical" evidence="1">
    <location>
        <begin position="78"/>
        <end position="103"/>
    </location>
</feature>
<dbReference type="RefSeq" id="WP_344687886.1">
    <property type="nucleotide sequence ID" value="NZ_BAAAUQ010000032.1"/>
</dbReference>
<keyword evidence="1" id="KW-1133">Transmembrane helix</keyword>
<feature type="transmembrane region" description="Helical" evidence="1">
    <location>
        <begin position="53"/>
        <end position="71"/>
    </location>
</feature>
<dbReference type="Proteomes" id="UP001172731">
    <property type="component" value="Unassembled WGS sequence"/>
</dbReference>
<protein>
    <submittedName>
        <fullName evidence="2">Uncharacterized protein</fullName>
    </submittedName>
</protein>
<sequence>MGGSQQMAWPESIRAEVEWAIGGKHDRRDVLDAEDVPFESVDALNTCLAAMDIPAWILAGLSIVCGVACVASFTPPGLVACALCIAAASGFAVGVVTTCVNYANNA</sequence>
<proteinExistence type="predicted"/>
<evidence type="ECO:0000313" key="3">
    <source>
        <dbReference type="Proteomes" id="UP001172731"/>
    </source>
</evidence>
<keyword evidence="1" id="KW-0472">Membrane</keyword>
<keyword evidence="1" id="KW-0812">Transmembrane</keyword>
<name>A0ABT8FUN8_9MICO</name>
<keyword evidence="3" id="KW-1185">Reference proteome</keyword>
<dbReference type="EMBL" id="JAHWXI010000013">
    <property type="protein sequence ID" value="MDN4465031.1"/>
    <property type="molecule type" value="Genomic_DNA"/>
</dbReference>
<evidence type="ECO:0000313" key="2">
    <source>
        <dbReference type="EMBL" id="MDN4465031.1"/>
    </source>
</evidence>
<comment type="caution">
    <text evidence="2">The sequence shown here is derived from an EMBL/GenBank/DDBJ whole genome shotgun (WGS) entry which is preliminary data.</text>
</comment>
<evidence type="ECO:0000256" key="1">
    <source>
        <dbReference type="SAM" id="Phobius"/>
    </source>
</evidence>
<reference evidence="2" key="1">
    <citation type="submission" date="2021-06" db="EMBL/GenBank/DDBJ databases">
        <title>Genome-based taxonomic framework of Microbacterium strains isolated from marine environment, the description of four new species and reclassification of four preexisting species.</title>
        <authorList>
            <person name="Lee S.D."/>
            <person name="Kim S.-M."/>
            <person name="Byeon Y.-S."/>
            <person name="Yang H.L."/>
            <person name="Kim I.S."/>
        </authorList>
    </citation>
    <scope>NUCLEOTIDE SEQUENCE</scope>
    <source>
        <strain evidence="2">KACC 20510</strain>
    </source>
</reference>
<accession>A0ABT8FUN8</accession>